<evidence type="ECO:0000313" key="2">
    <source>
        <dbReference type="Proteomes" id="UP000829398"/>
    </source>
</evidence>
<keyword evidence="2" id="KW-1185">Reference proteome</keyword>
<dbReference type="EMBL" id="CM039176">
    <property type="protein sequence ID" value="KAH9717669.1"/>
    <property type="molecule type" value="Genomic_DNA"/>
</dbReference>
<proteinExistence type="predicted"/>
<organism evidence="1 2">
    <name type="scientific">Citrus sinensis</name>
    <name type="common">Sweet orange</name>
    <name type="synonym">Citrus aurantium var. sinensis</name>
    <dbReference type="NCBI Taxonomy" id="2711"/>
    <lineage>
        <taxon>Eukaryota</taxon>
        <taxon>Viridiplantae</taxon>
        <taxon>Streptophyta</taxon>
        <taxon>Embryophyta</taxon>
        <taxon>Tracheophyta</taxon>
        <taxon>Spermatophyta</taxon>
        <taxon>Magnoliopsida</taxon>
        <taxon>eudicotyledons</taxon>
        <taxon>Gunneridae</taxon>
        <taxon>Pentapetalae</taxon>
        <taxon>rosids</taxon>
        <taxon>malvids</taxon>
        <taxon>Sapindales</taxon>
        <taxon>Rutaceae</taxon>
        <taxon>Aurantioideae</taxon>
        <taxon>Citrus</taxon>
    </lineage>
</organism>
<dbReference type="Proteomes" id="UP000829398">
    <property type="component" value="Chromosome 7"/>
</dbReference>
<accession>A0ACB8JIE2</accession>
<name>A0ACB8JIE2_CITSI</name>
<reference evidence="2" key="1">
    <citation type="journal article" date="2023" name="Hortic. Res.">
        <title>A chromosome-level phased genome enabling allele-level studies in sweet orange: a case study on citrus Huanglongbing tolerance.</title>
        <authorList>
            <person name="Wu B."/>
            <person name="Yu Q."/>
            <person name="Deng Z."/>
            <person name="Duan Y."/>
            <person name="Luo F."/>
            <person name="Gmitter F. Jr."/>
        </authorList>
    </citation>
    <scope>NUCLEOTIDE SEQUENCE [LARGE SCALE GENOMIC DNA]</scope>
    <source>
        <strain evidence="2">cv. Valencia</strain>
    </source>
</reference>
<gene>
    <name evidence="1" type="ORF">KPL71_021917</name>
</gene>
<evidence type="ECO:0000313" key="1">
    <source>
        <dbReference type="EMBL" id="KAH9717669.1"/>
    </source>
</evidence>
<protein>
    <submittedName>
        <fullName evidence="1">Protein FAR1-RELATED SEQUENCE</fullName>
    </submittedName>
</protein>
<sequence length="801" mass="93279">MEKDIEVEELEKFEENDEPIIGMSFDSDVDLFIYFKEYGKRKGFPILRRTSRKDSDGILRNVTFACGRSGETRSKSVNILKPQPNAKTGCNARLGAGLGDDGKWTIRSLNLEHNHVLLTPTKSKYFRCNRSLNTYAKKRLDVNDRAGIRLCKNYQSLVIEAGGHENVTFIERDCRNHVQKERRLRLGDGDAAALQNYFMKMQVEDNRFYFSMQVDDEGRLKNVFWAEPRNREAYKEFGDVVTFDTTYLTNKYDMPFAPFVGVNHHGHSILFGCGLISHEDIETFTWLFRTWLSCMSNLAPNGIITDQDRAMKVAIQNVFPNTRHRWCLWHIMKKVPEKLGGYKEYRNISNVLHCAVYDSQSATKFEETWHHMITEYDLGDNEWLRGLYDERHHWVPCYLNNTFWAGMSSTQRSESMNAFFDGYVNSKTTLKQFVEQYSCALKNKVQKEVEEDVRCLSQQMPCVTDYAMERQVRDVYTISKFQEFQQEMIRKMYCEYVNSMGCENIVREDVKVGEGKKRTFFEVYFEKENGEIRCSCSRFQFRGILCRHAIAIMIRNDVEVLPEKYILRRWRKDVWRCHSRVKTSYELHSCTDEQKRYEKMCATFAEVANMAAHTIESSNLVFNWIENVRGDLSKAILCGDNEVTVVTGQGSCSVEVETVRDPAARRRKGRPPCQRKKSNKFSKSKINSSRSNAKDGQVNEQVPTVVPTHENNVVTAFQNPEGSYIDMNMYPHGVMDYYNGLMSLPHMVGDNVYLTPTQNSCTIYMLQLCYYLVMCYWIGIEGDAANLLFLNCVLLEWWMDK</sequence>
<comment type="caution">
    <text evidence="1">The sequence shown here is derived from an EMBL/GenBank/DDBJ whole genome shotgun (WGS) entry which is preliminary data.</text>
</comment>